<proteinExistence type="predicted"/>
<feature type="transmembrane region" description="Helical" evidence="1">
    <location>
        <begin position="252"/>
        <end position="271"/>
    </location>
</feature>
<keyword evidence="1" id="KW-0472">Membrane</keyword>
<organism evidence="2 3">
    <name type="scientific">Bifidobacterium canis</name>
    <dbReference type="NCBI Taxonomy" id="2610880"/>
    <lineage>
        <taxon>Bacteria</taxon>
        <taxon>Bacillati</taxon>
        <taxon>Actinomycetota</taxon>
        <taxon>Actinomycetes</taxon>
        <taxon>Bifidobacteriales</taxon>
        <taxon>Bifidobacteriaceae</taxon>
        <taxon>Bifidobacterium</taxon>
    </lineage>
</organism>
<reference evidence="2 3" key="1">
    <citation type="submission" date="2019-09" db="EMBL/GenBank/DDBJ databases">
        <title>Bifidobacterium canis sp. nov., isolated from the digestive tract of German Shepherd dog puppy.</title>
        <authorList>
            <person name="Bunesova V."/>
        </authorList>
    </citation>
    <scope>NUCLEOTIDE SEQUENCE [LARGE SCALE GENOMIC DNA]</scope>
    <source>
        <strain evidence="2 3">GSD1FS</strain>
    </source>
</reference>
<evidence type="ECO:0000313" key="2">
    <source>
        <dbReference type="EMBL" id="MUH59039.1"/>
    </source>
</evidence>
<keyword evidence="1" id="KW-0812">Transmembrane</keyword>
<feature type="transmembrane region" description="Helical" evidence="1">
    <location>
        <begin position="153"/>
        <end position="176"/>
    </location>
</feature>
<keyword evidence="3" id="KW-1185">Reference proteome</keyword>
<feature type="transmembrane region" description="Helical" evidence="1">
    <location>
        <begin position="182"/>
        <end position="201"/>
    </location>
</feature>
<dbReference type="Proteomes" id="UP000487882">
    <property type="component" value="Unassembled WGS sequence"/>
</dbReference>
<evidence type="ECO:0000256" key="1">
    <source>
        <dbReference type="SAM" id="Phobius"/>
    </source>
</evidence>
<evidence type="ECO:0008006" key="4">
    <source>
        <dbReference type="Google" id="ProtNLM"/>
    </source>
</evidence>
<evidence type="ECO:0000313" key="3">
    <source>
        <dbReference type="Proteomes" id="UP000487882"/>
    </source>
</evidence>
<keyword evidence="1" id="KW-1133">Transmembrane helix</keyword>
<protein>
    <recommendedName>
        <fullName evidence="4">Transcriptional regulator</fullName>
    </recommendedName>
</protein>
<accession>A0A7K1J3E5</accession>
<feature type="transmembrane region" description="Helical" evidence="1">
    <location>
        <begin position="97"/>
        <end position="115"/>
    </location>
</feature>
<sequence length="326" mass="35879">MLLRVAKQKSTQRSRREVERLARIVAKEYDYAAFCRKRAMLVPTGTALVVLGIALSFFGSLLPALPQSDAKVLGAGMDWLIKFLSKEVIETDYAEKHVGAALLLLTCIVAGLLILRHARTMLHEFQAAHPYINHGLPQDQADVLNTRGRRFQWAGGTIIAISAVAYIIGRLCGIPFSGSTSASVLSGCVLTLACPGIWFALHGEWVRATTGIFAYNCSATNRRSVYEIDVNEQEPLRSLLLAEKYEFLRCSLHGNTVFACCAVLSAAMFFLPTLESPAWWVPLAIGVIIRYLYGRHGVKNAERLFYKVAQEDAKLSIGKTASKSAN</sequence>
<comment type="caution">
    <text evidence="2">The sequence shown here is derived from an EMBL/GenBank/DDBJ whole genome shotgun (WGS) entry which is preliminary data.</text>
</comment>
<gene>
    <name evidence="2" type="ORF">GSD1FS_0351</name>
</gene>
<feature type="transmembrane region" description="Helical" evidence="1">
    <location>
        <begin position="46"/>
        <end position="65"/>
    </location>
</feature>
<name>A0A7K1J3E5_9BIFI</name>
<feature type="transmembrane region" description="Helical" evidence="1">
    <location>
        <begin position="277"/>
        <end position="293"/>
    </location>
</feature>
<dbReference type="EMBL" id="WNLP01000001">
    <property type="protein sequence ID" value="MUH59039.1"/>
    <property type="molecule type" value="Genomic_DNA"/>
</dbReference>
<dbReference type="AlphaFoldDB" id="A0A7K1J3E5"/>